<evidence type="ECO:0000256" key="4">
    <source>
        <dbReference type="HAMAP-Rule" id="MF_03155"/>
    </source>
</evidence>
<accession>A0AAF0F611</accession>
<comment type="catalytic activity">
    <reaction evidence="4">
        <text>S-methyl-5'-thioadenosine + phosphate = 5-(methylsulfanyl)-alpha-D-ribose 1-phosphate + adenine</text>
        <dbReference type="Rhea" id="RHEA:11852"/>
        <dbReference type="ChEBI" id="CHEBI:16708"/>
        <dbReference type="ChEBI" id="CHEBI:17509"/>
        <dbReference type="ChEBI" id="CHEBI:43474"/>
        <dbReference type="ChEBI" id="CHEBI:58533"/>
        <dbReference type="EC" id="2.4.2.28"/>
    </reaction>
</comment>
<dbReference type="GeneID" id="85227869"/>
<dbReference type="InterPro" id="IPR000845">
    <property type="entry name" value="Nucleoside_phosphorylase_d"/>
</dbReference>
<dbReference type="InterPro" id="IPR035994">
    <property type="entry name" value="Nucleoside_phosphorylase_sf"/>
</dbReference>
<dbReference type="SUPFAM" id="SSF53167">
    <property type="entry name" value="Purine and uridine phosphorylases"/>
    <property type="match status" value="1"/>
</dbReference>
<evidence type="ECO:0000256" key="2">
    <source>
        <dbReference type="ARBA" id="ARBA00022679"/>
    </source>
</evidence>
<keyword evidence="1 4" id="KW-0328">Glycosyltransferase</keyword>
<comment type="pathway">
    <text evidence="4">Amino-acid biosynthesis; L-methionine biosynthesis via salvage pathway; S-methyl-5-thio-alpha-D-ribose 1-phosphate from S-methyl-5'-thioadenosine (phosphorylase route): step 1/1.</text>
</comment>
<keyword evidence="7" id="KW-1185">Reference proteome</keyword>
<dbReference type="Gene3D" id="3.40.50.1580">
    <property type="entry name" value="Nucleoside phosphorylase domain"/>
    <property type="match status" value="1"/>
</dbReference>
<feature type="site" description="Important for substrate specificity" evidence="4">
    <location>
        <position position="190"/>
    </location>
</feature>
<organism evidence="6 7">
    <name type="scientific">Malassezia japonica</name>
    <dbReference type="NCBI Taxonomy" id="223818"/>
    <lineage>
        <taxon>Eukaryota</taxon>
        <taxon>Fungi</taxon>
        <taxon>Dikarya</taxon>
        <taxon>Basidiomycota</taxon>
        <taxon>Ustilaginomycotina</taxon>
        <taxon>Malasseziomycetes</taxon>
        <taxon>Malasseziales</taxon>
        <taxon>Malasseziaceae</taxon>
        <taxon>Malassezia</taxon>
    </lineage>
</organism>
<dbReference type="PANTHER" id="PTHR42679">
    <property type="entry name" value="S-METHYL-5'-THIOADENOSINE PHOSPHORYLASE"/>
    <property type="match status" value="1"/>
</dbReference>
<dbReference type="RefSeq" id="XP_060124119.1">
    <property type="nucleotide sequence ID" value="XM_060268136.1"/>
</dbReference>
<evidence type="ECO:0000256" key="1">
    <source>
        <dbReference type="ARBA" id="ARBA00022676"/>
    </source>
</evidence>
<dbReference type="GO" id="GO:0017061">
    <property type="term" value="F:S-methyl-5-thioadenosine phosphorylase activity"/>
    <property type="evidence" value="ECO:0007669"/>
    <property type="project" value="UniProtKB-UniRule"/>
</dbReference>
<keyword evidence="2 4" id="KW-0808">Transferase</keyword>
<dbReference type="EC" id="2.4.2.28" evidence="4"/>
<feature type="binding site" evidence="4">
    <location>
        <begin position="99"/>
        <end position="100"/>
    </location>
    <ligand>
        <name>phosphate</name>
        <dbReference type="ChEBI" id="CHEBI:43474"/>
    </ligand>
</feature>
<comment type="subunit">
    <text evidence="4">Homotrimer.</text>
</comment>
<sequence length="317" mass="34309">MATTDPKAEWNGPPILVGVIGGSGLYKLEGIEIIDSVRPKTPWGFPSSPISIARTDSGTLVAFLARHGLTHSISPSHVPSTANIAALKHLGVRTILAFSAVGSLREEIAPKDFVVPSQIIDRTKGVRRASYFGEGEEHAVIAHATFGDPYDTILRPIVEGIIRETLAEHSPSVKVHSNKTVVCMEGPAFSTRAESIMYRQLGGDIINMSALPEAKLAREAELSYVLIATATDYDAWRESSESVNVAEVMQSLKANVTASQVVTKALVDKVSSLVADEDSKILRSTAGSMKFSVMTSPEHIDQHVLERLRYILPWLGK</sequence>
<keyword evidence="4" id="KW-0963">Cytoplasm</keyword>
<feature type="domain" description="Nucleoside phosphorylase" evidence="5">
    <location>
        <begin position="17"/>
        <end position="267"/>
    </location>
</feature>
<dbReference type="Proteomes" id="UP001217754">
    <property type="component" value="Chromosome 9"/>
</dbReference>
<feature type="binding site" evidence="4">
    <location>
        <begin position="66"/>
        <end position="67"/>
    </location>
    <ligand>
        <name>phosphate</name>
        <dbReference type="ChEBI" id="CHEBI:43474"/>
    </ligand>
</feature>
<dbReference type="AlphaFoldDB" id="A0AAF0F611"/>
<feature type="binding site" evidence="4">
    <location>
        <position position="23"/>
    </location>
    <ligand>
        <name>phosphate</name>
        <dbReference type="ChEBI" id="CHEBI:43474"/>
    </ligand>
</feature>
<keyword evidence="4" id="KW-0539">Nucleus</keyword>
<dbReference type="EMBL" id="CP119966">
    <property type="protein sequence ID" value="WFD41222.1"/>
    <property type="molecule type" value="Genomic_DNA"/>
</dbReference>
<reference evidence="6" key="1">
    <citation type="submission" date="2023-03" db="EMBL/GenBank/DDBJ databases">
        <title>Mating type loci evolution in Malassezia.</title>
        <authorList>
            <person name="Coelho M.A."/>
        </authorList>
    </citation>
    <scope>NUCLEOTIDE SEQUENCE</scope>
    <source>
        <strain evidence="6">CBS 9431</strain>
    </source>
</reference>
<comment type="similarity">
    <text evidence="4">Belongs to the PNP/MTAP phosphorylase family. MTAP subfamily.</text>
</comment>
<feature type="binding site" evidence="4">
    <location>
        <begin position="232"/>
        <end position="234"/>
    </location>
    <ligand>
        <name>substrate</name>
    </ligand>
</feature>
<comment type="function">
    <text evidence="4">Catalyzes the reversible phosphorylation of S-methyl-5'-thioadenosine (MTA) to adenine and 5-methylthioribose-1-phosphate. Involved in the breakdown of MTA, a major by-product of polyamine biosynthesis. Responsible for the first step in the methionine salvage pathway after MTA has been generated from S-adenosylmethionine. Has broad substrate specificity with 6-aminopurine nucleosides as preferred substrates.</text>
</comment>
<dbReference type="GO" id="GO:0006166">
    <property type="term" value="P:purine ribonucleoside salvage"/>
    <property type="evidence" value="ECO:0007669"/>
    <property type="project" value="UniProtKB-KW"/>
</dbReference>
<protein>
    <recommendedName>
        <fullName evidence="4">S-methyl-5'-thioadenosine phosphorylase</fullName>
        <ecNumber evidence="4">2.4.2.28</ecNumber>
    </recommendedName>
    <alternativeName>
        <fullName evidence="4">5'-methylthioadenosine phosphorylase</fullName>
        <shortName evidence="4">MTA phosphorylase</shortName>
        <shortName evidence="4">MTAP</shortName>
        <shortName evidence="4">MTAPase</shortName>
    </alternativeName>
</protein>
<evidence type="ECO:0000313" key="6">
    <source>
        <dbReference type="EMBL" id="WFD41222.1"/>
    </source>
</evidence>
<dbReference type="PANTHER" id="PTHR42679:SF2">
    <property type="entry name" value="S-METHYL-5'-THIOADENOSINE PHOSPHORYLASE"/>
    <property type="match status" value="1"/>
</dbReference>
<evidence type="ECO:0000313" key="7">
    <source>
        <dbReference type="Proteomes" id="UP001217754"/>
    </source>
</evidence>
<dbReference type="GO" id="GO:0005634">
    <property type="term" value="C:nucleus"/>
    <property type="evidence" value="ECO:0007669"/>
    <property type="project" value="UniProtKB-SubCell"/>
</dbReference>
<feature type="binding site" evidence="4">
    <location>
        <position position="209"/>
    </location>
    <ligand>
        <name>phosphate</name>
        <dbReference type="ChEBI" id="CHEBI:43474"/>
    </ligand>
</feature>
<evidence type="ECO:0000259" key="5">
    <source>
        <dbReference type="Pfam" id="PF01048"/>
    </source>
</evidence>
<feature type="site" description="Important for substrate specificity" evidence="4">
    <location>
        <position position="245"/>
    </location>
</feature>
<dbReference type="HAMAP" id="MF_01963">
    <property type="entry name" value="MTAP"/>
    <property type="match status" value="1"/>
</dbReference>
<dbReference type="GO" id="GO:0005829">
    <property type="term" value="C:cytosol"/>
    <property type="evidence" value="ECO:0007669"/>
    <property type="project" value="TreeGrafter"/>
</dbReference>
<dbReference type="InterPro" id="IPR010044">
    <property type="entry name" value="MTAP"/>
</dbReference>
<dbReference type="PROSITE" id="PS01240">
    <property type="entry name" value="PNP_MTAP_2"/>
    <property type="match status" value="1"/>
</dbReference>
<dbReference type="GO" id="GO:0019509">
    <property type="term" value="P:L-methionine salvage from methylthioadenosine"/>
    <property type="evidence" value="ECO:0007669"/>
    <property type="project" value="UniProtKB-UniRule"/>
</dbReference>
<dbReference type="CDD" id="cd09010">
    <property type="entry name" value="MTAP_SsMTAPII_like_MTIP"/>
    <property type="match status" value="1"/>
</dbReference>
<feature type="binding site" evidence="4">
    <location>
        <position position="208"/>
    </location>
    <ligand>
        <name>substrate</name>
    </ligand>
</feature>
<gene>
    <name evidence="6" type="primary">MEU1</name>
    <name evidence="6" type="ORF">MJAP1_004218</name>
</gene>
<evidence type="ECO:0000256" key="3">
    <source>
        <dbReference type="ARBA" id="ARBA00022726"/>
    </source>
</evidence>
<dbReference type="InterPro" id="IPR018099">
    <property type="entry name" value="Purine_phosphorylase-2_CS"/>
</dbReference>
<dbReference type="FunFam" id="3.40.50.1580:FF:000008">
    <property type="entry name" value="S-methyl-5'-thioadenosine phosphorylase"/>
    <property type="match status" value="1"/>
</dbReference>
<comment type="subcellular location">
    <subcellularLocation>
        <location evidence="4">Cytoplasm</location>
    </subcellularLocation>
    <subcellularLocation>
        <location evidence="4">Nucleus</location>
    </subcellularLocation>
</comment>
<keyword evidence="3 4" id="KW-0660">Purine salvage</keyword>
<name>A0AAF0F611_9BASI</name>
<proteinExistence type="inferred from homology"/>
<dbReference type="Pfam" id="PF01048">
    <property type="entry name" value="PNP_UDP_1"/>
    <property type="match status" value="1"/>
</dbReference>